<accession>A0A3N4HVX5</accession>
<evidence type="ECO:0000313" key="1">
    <source>
        <dbReference type="EMBL" id="RPA76010.1"/>
    </source>
</evidence>
<sequence length="605" mass="71178">MPQNPTPKGINCLPDELHLIIAGQLDLYDYLCLSAQCLQLRRIYLLLFFKRIVLPADPDKLDVVRKRQQHMSSGDHRRERSRPLELWRRKLILAPLLLLQEFCISGVPFHYCKGFRTERDMTFILLTGFPKHTLPEQEVPEDLRVKFEWPWTDNDKEKWYSPENMEYLLAQFDCTDMTKLETDYRPGGKRRERLVRTLLSLQDHYLLDLAMKYGILRYDLSFLTGGNLLNHCIHYYLPRPRLLQWLLLQGETDVSKLSRRGHSNIWKALVEPVDQVSPKRRKIQDYDYFYFNNDMLLYWKRWEQKMVLRARRMMVVLAILVRYGVDINCITGRHAVIYSLFRPLSKHPRKPVRKQETAIYYRWLNVLFPRLIHLGMDINLPAHPSFKGYQHPLHWAILQIKDQVSNPDSVDAVNVAQLVEFIKRILGSGKADLEVKSDDGLTPLCAAVQAHMHSDNEFKTRLYYGTPLAEYYFTFVSGFKTQRHFGRPEYNIAFLEVIRCLVHHGADVNATYPDGQGIITRFGENISSVLNRILRRRDEGYVNVNVVHLKTMIEKRMGLEYSPRCKFPYSWRSEVKVGIEPFGTFRDGDEALLLDGKWGEWWSSP</sequence>
<dbReference type="Gene3D" id="1.25.40.20">
    <property type="entry name" value="Ankyrin repeat-containing domain"/>
    <property type="match status" value="1"/>
</dbReference>
<name>A0A3N4HVX5_ASCIM</name>
<dbReference type="SUPFAM" id="SSF48403">
    <property type="entry name" value="Ankyrin repeat"/>
    <property type="match status" value="1"/>
</dbReference>
<dbReference type="Proteomes" id="UP000275078">
    <property type="component" value="Unassembled WGS sequence"/>
</dbReference>
<reference evidence="1 2" key="1">
    <citation type="journal article" date="2018" name="Nat. Ecol. Evol.">
        <title>Pezizomycetes genomes reveal the molecular basis of ectomycorrhizal truffle lifestyle.</title>
        <authorList>
            <person name="Murat C."/>
            <person name="Payen T."/>
            <person name="Noel B."/>
            <person name="Kuo A."/>
            <person name="Morin E."/>
            <person name="Chen J."/>
            <person name="Kohler A."/>
            <person name="Krizsan K."/>
            <person name="Balestrini R."/>
            <person name="Da Silva C."/>
            <person name="Montanini B."/>
            <person name="Hainaut M."/>
            <person name="Levati E."/>
            <person name="Barry K.W."/>
            <person name="Belfiori B."/>
            <person name="Cichocki N."/>
            <person name="Clum A."/>
            <person name="Dockter R.B."/>
            <person name="Fauchery L."/>
            <person name="Guy J."/>
            <person name="Iotti M."/>
            <person name="Le Tacon F."/>
            <person name="Lindquist E.A."/>
            <person name="Lipzen A."/>
            <person name="Malagnac F."/>
            <person name="Mello A."/>
            <person name="Molinier V."/>
            <person name="Miyauchi S."/>
            <person name="Poulain J."/>
            <person name="Riccioni C."/>
            <person name="Rubini A."/>
            <person name="Sitrit Y."/>
            <person name="Splivallo R."/>
            <person name="Traeger S."/>
            <person name="Wang M."/>
            <person name="Zifcakova L."/>
            <person name="Wipf D."/>
            <person name="Zambonelli A."/>
            <person name="Paolocci F."/>
            <person name="Nowrousian M."/>
            <person name="Ottonello S."/>
            <person name="Baldrian P."/>
            <person name="Spatafora J.W."/>
            <person name="Henrissat B."/>
            <person name="Nagy L.G."/>
            <person name="Aury J.M."/>
            <person name="Wincker P."/>
            <person name="Grigoriev I.V."/>
            <person name="Bonfante P."/>
            <person name="Martin F.M."/>
        </authorList>
    </citation>
    <scope>NUCLEOTIDE SEQUENCE [LARGE SCALE GENOMIC DNA]</scope>
    <source>
        <strain evidence="1 2">RN42</strain>
    </source>
</reference>
<evidence type="ECO:0000313" key="2">
    <source>
        <dbReference type="Proteomes" id="UP000275078"/>
    </source>
</evidence>
<dbReference type="InterPro" id="IPR036770">
    <property type="entry name" value="Ankyrin_rpt-contain_sf"/>
</dbReference>
<dbReference type="EMBL" id="ML119753">
    <property type="protein sequence ID" value="RPA76010.1"/>
    <property type="molecule type" value="Genomic_DNA"/>
</dbReference>
<protein>
    <submittedName>
        <fullName evidence="1">Uncharacterized protein</fullName>
    </submittedName>
</protein>
<organism evidence="1 2">
    <name type="scientific">Ascobolus immersus RN42</name>
    <dbReference type="NCBI Taxonomy" id="1160509"/>
    <lineage>
        <taxon>Eukaryota</taxon>
        <taxon>Fungi</taxon>
        <taxon>Dikarya</taxon>
        <taxon>Ascomycota</taxon>
        <taxon>Pezizomycotina</taxon>
        <taxon>Pezizomycetes</taxon>
        <taxon>Pezizales</taxon>
        <taxon>Ascobolaceae</taxon>
        <taxon>Ascobolus</taxon>
    </lineage>
</organism>
<gene>
    <name evidence="1" type="ORF">BJ508DRAFT_379726</name>
</gene>
<keyword evidence="2" id="KW-1185">Reference proteome</keyword>
<proteinExistence type="predicted"/>
<dbReference type="AlphaFoldDB" id="A0A3N4HVX5"/>